<sequence>MIFLDSKVCPLMQYKCEYVSTLKIYNKFSIFTPPDITDLDVNETKQFLMYVPEKLSTWTSPTATFSPLVVGDERRSWFFNTDVYRCDSVSFGGRTIGNLGRMCLKNERLCLLMQSVVAYEIHARLETLNSFEIDDAFEWVACVKVYAQIMCGLLCIDANGKHRRDRDDEDKKQLYTLCRQVLAPNFNPNVESDTFRFLLETAKNIGREMFTDCVVLKDNIMPIDIVNFKVNNKTSDGDDDDNVDVYSLYLYTWQFLKCICDSIDVPYDSQCDSQIVFNVTFSDGNKRQSSIFNHTIKNMDSLLSFYYTNSTKR</sequence>
<accession>A0A2K9VSI2</accession>
<evidence type="ECO:0000313" key="1">
    <source>
        <dbReference type="EMBL" id="AUV65392.1"/>
    </source>
</evidence>
<dbReference type="RefSeq" id="YP_009666787.1">
    <property type="nucleotide sequence ID" value="NC_043530.1"/>
</dbReference>
<organism evidence="1 2">
    <name type="scientific">Mythimna unipuncta nucleopolyhedrovirus</name>
    <dbReference type="NCBI Taxonomy" id="447897"/>
    <lineage>
        <taxon>Viruses</taxon>
        <taxon>Viruses incertae sedis</taxon>
        <taxon>Naldaviricetes</taxon>
        <taxon>Lefavirales</taxon>
        <taxon>Baculoviridae</taxon>
        <taxon>Alphabaculovirus</taxon>
    </lineage>
</organism>
<name>A0A2K9VSI2_9ABAC</name>
<proteinExistence type="predicted"/>
<keyword evidence="2" id="KW-1185">Reference proteome</keyword>
<dbReference type="EMBL" id="MF375894">
    <property type="protein sequence ID" value="AUV65392.1"/>
    <property type="molecule type" value="Genomic_DNA"/>
</dbReference>
<protein>
    <submittedName>
        <fullName evidence="1">Uncharacterized protein</fullName>
    </submittedName>
</protein>
<evidence type="ECO:0000313" key="2">
    <source>
        <dbReference type="Proteomes" id="UP000297194"/>
    </source>
</evidence>
<dbReference type="GeneID" id="40527067"/>
<dbReference type="KEGG" id="vg:40527067"/>
<dbReference type="Proteomes" id="UP000297194">
    <property type="component" value="Segment"/>
</dbReference>
<reference evidence="1" key="1">
    <citation type="journal article" date="2017" name="Virus Genes">
        <title>The complete genome sequence of a third distinct baculovirus isolated from the true armyworm, Mythimna unipuncta, contains two copies of the lef-7 gene.</title>
        <authorList>
            <person name="Harrison R.L."/>
            <person name="Mowery J.D."/>
            <person name="Rowley D.L."/>
            <person name="Bauchan G.R."/>
            <person name="Theilmann D.A."/>
            <person name="Rohrmann G.F."/>
            <person name="Erlandson M.A."/>
        </authorList>
    </citation>
    <scope>NUCLEOTIDE SEQUENCE [LARGE SCALE GENOMIC DNA]</scope>
    <source>
        <strain evidence="1">#7</strain>
    </source>
</reference>